<keyword evidence="1" id="KW-0238">DNA-binding</keyword>
<dbReference type="SUPFAM" id="SSF47413">
    <property type="entry name" value="lambda repressor-like DNA-binding domains"/>
    <property type="match status" value="1"/>
</dbReference>
<comment type="caution">
    <text evidence="3">The sequence shown here is derived from an EMBL/GenBank/DDBJ whole genome shotgun (WGS) entry which is preliminary data.</text>
</comment>
<dbReference type="InterPro" id="IPR010982">
    <property type="entry name" value="Lambda_DNA-bd_dom_sf"/>
</dbReference>
<evidence type="ECO:0000313" key="4">
    <source>
        <dbReference type="Proteomes" id="UP000240357"/>
    </source>
</evidence>
<dbReference type="PROSITE" id="PS50943">
    <property type="entry name" value="HTH_CROC1"/>
    <property type="match status" value="1"/>
</dbReference>
<feature type="domain" description="HTH cro/C1-type" evidence="2">
    <location>
        <begin position="23"/>
        <end position="77"/>
    </location>
</feature>
<evidence type="ECO:0000259" key="2">
    <source>
        <dbReference type="PROSITE" id="PS50943"/>
    </source>
</evidence>
<dbReference type="InterPro" id="IPR013430">
    <property type="entry name" value="Toxin_antidote_HigA"/>
</dbReference>
<dbReference type="Proteomes" id="UP000240357">
    <property type="component" value="Unassembled WGS sequence"/>
</dbReference>
<keyword evidence="4" id="KW-1185">Reference proteome</keyword>
<protein>
    <submittedName>
        <fullName evidence="3">Addiction module antidote protein, HigA family</fullName>
    </submittedName>
</protein>
<dbReference type="InterPro" id="IPR001387">
    <property type="entry name" value="Cro/C1-type_HTH"/>
</dbReference>
<sequence length="368" mass="42246">MRYKTIEDIEAAEFLISPPGETLSETMEAKGINQPELALRMGRPLKTINEILKGKASITPETALQLERVLGVPAAFWLERERNYQLELAEIREAREMLEVKDWVLQFPLKEMKELGWISFTDGVVDKVNSILTFFSVSDKKAFDNYYHQSTYATAFRLSAAKKKNPYAVAAWLRQGELQAAEIKAPCYDTKSFRNALETIKELMANEQDTFFNQLQNICLKAGVKVVHTPCLPNSPACGSTRWINDSPLVQLSNRYKRNDIFWFTFFHEAGHILLHGKKDVFIEGLEYTDEGLEKEKEADEFSKKWTLTPKQEQEIMAEFPLTVEKIKAFARKYTTLPALIIGRLANQGLLHHSEGWTHGLFRKISFE</sequence>
<proteinExistence type="predicted"/>
<reference evidence="3 4" key="1">
    <citation type="submission" date="2018-03" db="EMBL/GenBank/DDBJ databases">
        <title>Adhaeribacter sp. HMF7605 Genome sequencing and assembly.</title>
        <authorList>
            <person name="Kang H."/>
            <person name="Kang J."/>
            <person name="Cha I."/>
            <person name="Kim H."/>
            <person name="Joh K."/>
        </authorList>
    </citation>
    <scope>NUCLEOTIDE SEQUENCE [LARGE SCALE GENOMIC DNA]</scope>
    <source>
        <strain evidence="3 4">HMF7605</strain>
    </source>
</reference>
<name>A0A2T2Y8Q1_9BACT</name>
<dbReference type="NCBIfam" id="TIGR02607">
    <property type="entry name" value="antidote_HigA"/>
    <property type="match status" value="1"/>
</dbReference>
<evidence type="ECO:0000313" key="3">
    <source>
        <dbReference type="EMBL" id="PSR51884.1"/>
    </source>
</evidence>
<dbReference type="OrthoDB" id="3174593at2"/>
<dbReference type="SMART" id="SM00530">
    <property type="entry name" value="HTH_XRE"/>
    <property type="match status" value="1"/>
</dbReference>
<dbReference type="RefSeq" id="WP_106933706.1">
    <property type="nucleotide sequence ID" value="NZ_PYFT01000002.1"/>
</dbReference>
<dbReference type="GO" id="GO:0003677">
    <property type="term" value="F:DNA binding"/>
    <property type="evidence" value="ECO:0007669"/>
    <property type="project" value="UniProtKB-KW"/>
</dbReference>
<dbReference type="PANTHER" id="PTHR36924">
    <property type="entry name" value="ANTITOXIN HIGA-1"/>
    <property type="match status" value="1"/>
</dbReference>
<accession>A0A2T2Y8Q1</accession>
<dbReference type="PANTHER" id="PTHR36924:SF1">
    <property type="entry name" value="ANTITOXIN HIGA-1"/>
    <property type="match status" value="1"/>
</dbReference>
<dbReference type="EMBL" id="PYFT01000002">
    <property type="protein sequence ID" value="PSR51884.1"/>
    <property type="molecule type" value="Genomic_DNA"/>
</dbReference>
<organism evidence="3 4">
    <name type="scientific">Adhaeribacter arboris</name>
    <dbReference type="NCBI Taxonomy" id="2072846"/>
    <lineage>
        <taxon>Bacteria</taxon>
        <taxon>Pseudomonadati</taxon>
        <taxon>Bacteroidota</taxon>
        <taxon>Cytophagia</taxon>
        <taxon>Cytophagales</taxon>
        <taxon>Hymenobacteraceae</taxon>
        <taxon>Adhaeribacter</taxon>
    </lineage>
</organism>
<dbReference type="Gene3D" id="1.10.10.2910">
    <property type="match status" value="1"/>
</dbReference>
<dbReference type="AlphaFoldDB" id="A0A2T2Y8Q1"/>
<dbReference type="Pfam" id="PF01381">
    <property type="entry name" value="HTH_3"/>
    <property type="match status" value="1"/>
</dbReference>
<gene>
    <name evidence="3" type="primary">higA</name>
    <name evidence="3" type="ORF">AHMF7605_28650</name>
</gene>
<dbReference type="CDD" id="cd00093">
    <property type="entry name" value="HTH_XRE"/>
    <property type="match status" value="1"/>
</dbReference>
<evidence type="ECO:0000256" key="1">
    <source>
        <dbReference type="ARBA" id="ARBA00023125"/>
    </source>
</evidence>
<dbReference type="Gene3D" id="1.10.260.40">
    <property type="entry name" value="lambda repressor-like DNA-binding domains"/>
    <property type="match status" value="1"/>
</dbReference>